<gene>
    <name evidence="2" type="ORF">HDF22_005489</name>
</gene>
<dbReference type="Proteomes" id="UP000548326">
    <property type="component" value="Unassembled WGS sequence"/>
</dbReference>
<name>A0A841JRE0_9SPHI</name>
<comment type="caution">
    <text evidence="2">The sequence shown here is derived from an EMBL/GenBank/DDBJ whole genome shotgun (WGS) entry which is preliminary data.</text>
</comment>
<dbReference type="RefSeq" id="WP_183589861.1">
    <property type="nucleotide sequence ID" value="NZ_JACHCA010000022.1"/>
</dbReference>
<evidence type="ECO:0000313" key="3">
    <source>
        <dbReference type="Proteomes" id="UP000548326"/>
    </source>
</evidence>
<dbReference type="AlphaFoldDB" id="A0A841JRE0"/>
<sequence length="528" mass="60713">MANKVIERRTYDDWKLFCEQTQDSTTVNISETKWDQDARIKRALKDYGFFFMTYLSVYTDEGKTECADFQINLANEVELKPRPESDPNKIAIAEWPREHAKSVHTVIGIPMWKIARRTLTGMLLMGKNEDDACNLLSDIQAQLQFNALFIHDFGEQFNFGDWQDGDFTTKEGIRFLAFGRDQSPRGARKGQLRPNYGACDDVDDDDIVNNQKRVKKVIKKIMGAMFFALDTRGGTLVVAGNRIHAQSILAHMVGDIKPGAPKRDGIYHSKIFAIDPKTGQPAWWQRYTLAMINSKVKAAGIYGRTEFFHENHVEGELFKDSYIHWIKMWHLLKQYSMIIGYFDPSFENNPTSDFKAVRVWAGLSKASGDWERHCLKSFVRRVPIIDAFEFMSALNDKLPGGVGILWYIEKQFSTKPFRDALTTHNKNRKAEGKKELVVLEDTTDKINKYMRIAQMQPSYINGENFYNQDEMYNPDMIEGNNQLKGIEPGYQTPDDSPDADQGAWNLLDQHKPQANFKPIIGKPKKRGW</sequence>
<organism evidence="2 3">
    <name type="scientific">Mucilaginibacter lappiensis</name>
    <dbReference type="NCBI Taxonomy" id="354630"/>
    <lineage>
        <taxon>Bacteria</taxon>
        <taxon>Pseudomonadati</taxon>
        <taxon>Bacteroidota</taxon>
        <taxon>Sphingobacteriia</taxon>
        <taxon>Sphingobacteriales</taxon>
        <taxon>Sphingobacteriaceae</taxon>
        <taxon>Mucilaginibacter</taxon>
    </lineage>
</organism>
<feature type="region of interest" description="Disordered" evidence="1">
    <location>
        <begin position="484"/>
        <end position="503"/>
    </location>
</feature>
<accession>A0A841JRE0</accession>
<proteinExistence type="predicted"/>
<evidence type="ECO:0000313" key="2">
    <source>
        <dbReference type="EMBL" id="MBB6131338.1"/>
    </source>
</evidence>
<protein>
    <submittedName>
        <fullName evidence="2">Uncharacterized protein</fullName>
    </submittedName>
</protein>
<dbReference type="EMBL" id="JACHCA010000022">
    <property type="protein sequence ID" value="MBB6131338.1"/>
    <property type="molecule type" value="Genomic_DNA"/>
</dbReference>
<reference evidence="2 3" key="1">
    <citation type="submission" date="2020-08" db="EMBL/GenBank/DDBJ databases">
        <title>Genomic Encyclopedia of Type Strains, Phase IV (KMG-V): Genome sequencing to study the core and pangenomes of soil and plant-associated prokaryotes.</title>
        <authorList>
            <person name="Whitman W."/>
        </authorList>
    </citation>
    <scope>NUCLEOTIDE SEQUENCE [LARGE SCALE GENOMIC DNA]</scope>
    <source>
        <strain evidence="2 3">MP601</strain>
    </source>
</reference>
<evidence type="ECO:0000256" key="1">
    <source>
        <dbReference type="SAM" id="MobiDB-lite"/>
    </source>
</evidence>